<evidence type="ECO:0000313" key="7">
    <source>
        <dbReference type="EMBL" id="GAA2731371.1"/>
    </source>
</evidence>
<dbReference type="CDD" id="cd00751">
    <property type="entry name" value="thiolase"/>
    <property type="match status" value="1"/>
</dbReference>
<dbReference type="Proteomes" id="UP001501842">
    <property type="component" value="Unassembled WGS sequence"/>
</dbReference>
<evidence type="ECO:0000313" key="8">
    <source>
        <dbReference type="Proteomes" id="UP001501842"/>
    </source>
</evidence>
<dbReference type="InterPro" id="IPR020617">
    <property type="entry name" value="Thiolase_C"/>
</dbReference>
<evidence type="ECO:0000256" key="3">
    <source>
        <dbReference type="ARBA" id="ARBA00023315"/>
    </source>
</evidence>
<feature type="domain" description="Thiolase C-terminal" evidence="6">
    <location>
        <begin position="264"/>
        <end position="386"/>
    </location>
</feature>
<dbReference type="PIRSF" id="PIRSF000429">
    <property type="entry name" value="Ac-CoA_Ac_transf"/>
    <property type="match status" value="1"/>
</dbReference>
<dbReference type="RefSeq" id="WP_344452792.1">
    <property type="nucleotide sequence ID" value="NZ_BAAATZ010000019.1"/>
</dbReference>
<keyword evidence="2 4" id="KW-0808">Transferase</keyword>
<keyword evidence="3 4" id="KW-0012">Acyltransferase</keyword>
<accession>A0ABN3UEY8</accession>
<organism evidence="7 8">
    <name type="scientific">Actinocorallia aurantiaca</name>
    <dbReference type="NCBI Taxonomy" id="46204"/>
    <lineage>
        <taxon>Bacteria</taxon>
        <taxon>Bacillati</taxon>
        <taxon>Actinomycetota</taxon>
        <taxon>Actinomycetes</taxon>
        <taxon>Streptosporangiales</taxon>
        <taxon>Thermomonosporaceae</taxon>
        <taxon>Actinocorallia</taxon>
    </lineage>
</organism>
<reference evidence="7 8" key="1">
    <citation type="journal article" date="2019" name="Int. J. Syst. Evol. Microbiol.">
        <title>The Global Catalogue of Microorganisms (GCM) 10K type strain sequencing project: providing services to taxonomists for standard genome sequencing and annotation.</title>
        <authorList>
            <consortium name="The Broad Institute Genomics Platform"/>
            <consortium name="The Broad Institute Genome Sequencing Center for Infectious Disease"/>
            <person name="Wu L."/>
            <person name="Ma J."/>
        </authorList>
    </citation>
    <scope>NUCLEOTIDE SEQUENCE [LARGE SCALE GENOMIC DNA]</scope>
    <source>
        <strain evidence="7 8">JCM 8201</strain>
    </source>
</reference>
<protein>
    <submittedName>
        <fullName evidence="7">Thiolase family protein</fullName>
    </submittedName>
</protein>
<evidence type="ECO:0000256" key="4">
    <source>
        <dbReference type="RuleBase" id="RU003557"/>
    </source>
</evidence>
<dbReference type="Gene3D" id="3.40.47.10">
    <property type="match status" value="2"/>
</dbReference>
<evidence type="ECO:0000256" key="2">
    <source>
        <dbReference type="ARBA" id="ARBA00022679"/>
    </source>
</evidence>
<dbReference type="Pfam" id="PF00108">
    <property type="entry name" value="Thiolase_N"/>
    <property type="match status" value="1"/>
</dbReference>
<dbReference type="InterPro" id="IPR016039">
    <property type="entry name" value="Thiolase-like"/>
</dbReference>
<dbReference type="NCBIfam" id="TIGR01930">
    <property type="entry name" value="AcCoA-C-Actrans"/>
    <property type="match status" value="1"/>
</dbReference>
<evidence type="ECO:0000259" key="5">
    <source>
        <dbReference type="Pfam" id="PF00108"/>
    </source>
</evidence>
<dbReference type="InterPro" id="IPR002155">
    <property type="entry name" value="Thiolase"/>
</dbReference>
<dbReference type="InterPro" id="IPR020613">
    <property type="entry name" value="Thiolase_CS"/>
</dbReference>
<dbReference type="PANTHER" id="PTHR43365">
    <property type="entry name" value="BLR7806 PROTEIN"/>
    <property type="match status" value="1"/>
</dbReference>
<keyword evidence="8" id="KW-1185">Reference proteome</keyword>
<feature type="domain" description="Thiolase N-terminal" evidence="5">
    <location>
        <begin position="5"/>
        <end position="255"/>
    </location>
</feature>
<gene>
    <name evidence="7" type="ORF">GCM10010439_46640</name>
</gene>
<evidence type="ECO:0000259" key="6">
    <source>
        <dbReference type="Pfam" id="PF02803"/>
    </source>
</evidence>
<dbReference type="InterPro" id="IPR020616">
    <property type="entry name" value="Thiolase_N"/>
</dbReference>
<proteinExistence type="inferred from homology"/>
<comment type="similarity">
    <text evidence="1 4">Belongs to the thiolase-like superfamily. Thiolase family.</text>
</comment>
<evidence type="ECO:0000256" key="1">
    <source>
        <dbReference type="ARBA" id="ARBA00010982"/>
    </source>
</evidence>
<dbReference type="PANTHER" id="PTHR43365:SF1">
    <property type="entry name" value="ACETYL-COA C-ACYLTRANSFERASE"/>
    <property type="match status" value="1"/>
</dbReference>
<dbReference type="Pfam" id="PF02803">
    <property type="entry name" value="Thiolase_C"/>
    <property type="match status" value="1"/>
</dbReference>
<dbReference type="PROSITE" id="PS00737">
    <property type="entry name" value="THIOLASE_2"/>
    <property type="match status" value="1"/>
</dbReference>
<name>A0ABN3UEY8_9ACTN</name>
<sequence>MRDAVIVEAVRTPVGKGRPGGALHEEHPVDLLARTLVELVERAGIDPALVDDVIGGCVTQAGDQAANITRTAVLAAGFPQSVPGMTVDRQCGSSQQAAHIAAQGVMSGAYDVAIACGVESMSRVPMGAAVLPGTDPFAPLRRTRYPDGLVGQGISAELIAARWKISREEQDAYALESHRRAAATWERGGFDREVAWAGQRDETVRPGTSVEALAGLKPAYHHPSYEERFPEIGWTVTAGNASPINDGAAALLIMGADVARRLGLKPRARFHSFAVAGDDPLLMLTAIMPATEKVLAKAGLRKDDIDLFEVNEAFASVVLAWQRELGVDHDRLNVRGGAIAIGHPLGGSGARIMTTLLHALEDADARFGLQTMCEAGGMANATILERL</sequence>
<dbReference type="SUPFAM" id="SSF53901">
    <property type="entry name" value="Thiolase-like"/>
    <property type="match status" value="2"/>
</dbReference>
<dbReference type="EMBL" id="BAAATZ010000019">
    <property type="protein sequence ID" value="GAA2731371.1"/>
    <property type="molecule type" value="Genomic_DNA"/>
</dbReference>
<comment type="caution">
    <text evidence="7">The sequence shown here is derived from an EMBL/GenBank/DDBJ whole genome shotgun (WGS) entry which is preliminary data.</text>
</comment>